<evidence type="ECO:0000313" key="3">
    <source>
        <dbReference type="Proteomes" id="UP001064782"/>
    </source>
</evidence>
<dbReference type="EMBL" id="BRZI01000068">
    <property type="protein sequence ID" value="GLD33184.1"/>
    <property type="molecule type" value="Genomic_DNA"/>
</dbReference>
<dbReference type="AlphaFoldDB" id="A0A9P3QAQ9"/>
<dbReference type="GeneID" id="83632290"/>
<proteinExistence type="predicted"/>
<evidence type="ECO:0000313" key="1">
    <source>
        <dbReference type="EMBL" id="GLB85519.1"/>
    </source>
</evidence>
<accession>A0A9P3QAQ9</accession>
<gene>
    <name evidence="2" type="ORF">Mkiyose1413_50670</name>
    <name evidence="1" type="ORF">SRL2020028_47750</name>
</gene>
<dbReference type="EMBL" id="BRXE01000088">
    <property type="protein sequence ID" value="GLB85519.1"/>
    <property type="molecule type" value="Genomic_DNA"/>
</dbReference>
<sequence length="358" mass="37798">MRLVNEPAPPSPLVAALEVAGAVLVWTVTDPADDVQVAFTDPDRADWLWRLVGTEGHLAIASGADVGGVDVVPGSLAPLHRLAVGHWLRRWWPASRRDGIPGLDAALLDVEVALLTVAAQAFFSDDTLDSDVAGLLAPHAVTLIALLGSGDRRVRELVRAGAELAEEIGVDGIGWAELFAAVDDSASAPALQQRRRDDYALAAGSDAGPGIAAAIGRGVASINWAAVPPGIFDAAEDTVDWRVTAAGPTVIAEVRAALIGPHPATDITVRVRSGNVTGTAALDARGRAAVALFDRRQHALTESEAWDHDWPSTSVVVGADVSEPREIRDRIRRWVRARLDEPPQDAFLAEILAAESSY</sequence>
<organism evidence="2 3">
    <name type="scientific">Mycobacterium kiyosense</name>
    <dbReference type="NCBI Taxonomy" id="2871094"/>
    <lineage>
        <taxon>Bacteria</taxon>
        <taxon>Bacillati</taxon>
        <taxon>Actinomycetota</taxon>
        <taxon>Actinomycetes</taxon>
        <taxon>Mycobacteriales</taxon>
        <taxon>Mycobacteriaceae</taxon>
        <taxon>Mycobacterium</taxon>
    </lineage>
</organism>
<evidence type="ECO:0000313" key="2">
    <source>
        <dbReference type="EMBL" id="GLD33184.1"/>
    </source>
</evidence>
<comment type="caution">
    <text evidence="2">The sequence shown here is derived from an EMBL/GenBank/DDBJ whole genome shotgun (WGS) entry which is preliminary data.</text>
</comment>
<keyword evidence="3" id="KW-1185">Reference proteome</keyword>
<dbReference type="RefSeq" id="WP_238305157.1">
    <property type="nucleotide sequence ID" value="NZ_BRXE01000088.1"/>
</dbReference>
<dbReference type="Proteomes" id="UP001165663">
    <property type="component" value="Unassembled WGS sequence"/>
</dbReference>
<dbReference type="Proteomes" id="UP001064782">
    <property type="component" value="Unassembled WGS sequence"/>
</dbReference>
<name>A0A9P3QAQ9_9MYCO</name>
<protein>
    <submittedName>
        <fullName evidence="2">Uncharacterized protein</fullName>
    </submittedName>
</protein>
<reference evidence="2" key="1">
    <citation type="submission" date="2022-08" db="EMBL/GenBank/DDBJ databases">
        <title>Mycobacterium kiyosense sp. nov., scotochromogenic slow-glowing species isolated from respiratory specimens.</title>
        <authorList>
            <person name="Fukano H."/>
            <person name="Kazumi Y."/>
            <person name="Sakagami N."/>
            <person name="Ato M."/>
            <person name="Mitarai S."/>
            <person name="Hoshino Y."/>
        </authorList>
    </citation>
    <scope>NUCLEOTIDE SEQUENCE</scope>
    <source>
        <strain evidence="2">1413</strain>
        <strain evidence="1">SRL2020-028</strain>
    </source>
</reference>